<sequence>MFIKITELIDELDKEEDKGRDLFPCEQNDEYPLCSDDVSGDY</sequence>
<proteinExistence type="predicted"/>
<dbReference type="EMBL" id="MN739226">
    <property type="protein sequence ID" value="QHS94545.1"/>
    <property type="molecule type" value="Genomic_DNA"/>
</dbReference>
<reference evidence="1" key="1">
    <citation type="journal article" date="2020" name="Nature">
        <title>Giant virus diversity and host interactions through global metagenomics.</title>
        <authorList>
            <person name="Schulz F."/>
            <person name="Roux S."/>
            <person name="Paez-Espino D."/>
            <person name="Jungbluth S."/>
            <person name="Walsh D.A."/>
            <person name="Denef V.J."/>
            <person name="McMahon K.D."/>
            <person name="Konstantinidis K.T."/>
            <person name="Eloe-Fadrosh E.A."/>
            <person name="Kyrpides N.C."/>
            <person name="Woyke T."/>
        </authorList>
    </citation>
    <scope>NUCLEOTIDE SEQUENCE</scope>
    <source>
        <strain evidence="1">GVMAG-M-3300018416-45</strain>
    </source>
</reference>
<evidence type="ECO:0000313" key="1">
    <source>
        <dbReference type="EMBL" id="QHS94545.1"/>
    </source>
</evidence>
<name>A0A6C0BQ25_9ZZZZ</name>
<protein>
    <submittedName>
        <fullName evidence="1">Uncharacterized protein</fullName>
    </submittedName>
</protein>
<dbReference type="AlphaFoldDB" id="A0A6C0BQ25"/>
<accession>A0A6C0BQ25</accession>
<organism evidence="1">
    <name type="scientific">viral metagenome</name>
    <dbReference type="NCBI Taxonomy" id="1070528"/>
    <lineage>
        <taxon>unclassified sequences</taxon>
        <taxon>metagenomes</taxon>
        <taxon>organismal metagenomes</taxon>
    </lineage>
</organism>